<dbReference type="Proteomes" id="UP000546970">
    <property type="component" value="Unassembled WGS sequence"/>
</dbReference>
<reference evidence="3 4" key="1">
    <citation type="submission" date="2020-04" db="EMBL/GenBank/DDBJ databases">
        <title>Collinsella sp. KGMB02528 nov., an anaerobic actinobacterium isolated from human feces.</title>
        <authorList>
            <person name="Han K.-I."/>
            <person name="Eom M.K."/>
            <person name="Kim J.-S."/>
            <person name="Lee K.C."/>
            <person name="Suh M.K."/>
            <person name="Park S.-H."/>
            <person name="Lee J.H."/>
            <person name="Kang S.W."/>
            <person name="Park J.-E."/>
            <person name="Oh B.S."/>
            <person name="Yu S.Y."/>
            <person name="Choi S.-H."/>
            <person name="Lee D.H."/>
            <person name="Yoon H."/>
            <person name="Kim B.-Y."/>
            <person name="Lee J.H."/>
            <person name="Lee J.-S."/>
        </authorList>
    </citation>
    <scope>NUCLEOTIDE SEQUENCE [LARGE SCALE GENOMIC DNA]</scope>
    <source>
        <strain evidence="3 4">KGMB02528</strain>
    </source>
</reference>
<keyword evidence="4" id="KW-1185">Reference proteome</keyword>
<dbReference type="EMBL" id="JABBCP010000001">
    <property type="protein sequence ID" value="NMF54804.1"/>
    <property type="molecule type" value="Genomic_DNA"/>
</dbReference>
<proteinExistence type="inferred from homology"/>
<dbReference type="AlphaFoldDB" id="A0A7X9UA75"/>
<dbReference type="SUPFAM" id="SSF48295">
    <property type="entry name" value="TrpR-like"/>
    <property type="match status" value="1"/>
</dbReference>
<dbReference type="InterPro" id="IPR036388">
    <property type="entry name" value="WH-like_DNA-bd_sf"/>
</dbReference>
<dbReference type="Pfam" id="PF13518">
    <property type="entry name" value="HTH_28"/>
    <property type="match status" value="1"/>
</dbReference>
<protein>
    <submittedName>
        <fullName evidence="3">Helix-turn-helix domain-containing protein</fullName>
    </submittedName>
</protein>
<comment type="caution">
    <text evidence="3">The sequence shown here is derived from an EMBL/GenBank/DDBJ whole genome shotgun (WGS) entry which is preliminary data.</text>
</comment>
<dbReference type="RefSeq" id="WP_022387221.1">
    <property type="nucleotide sequence ID" value="NZ_JABBCP010000001.1"/>
</dbReference>
<dbReference type="PANTHER" id="PTHR33795:SF1">
    <property type="entry name" value="INSERTION ELEMENT IS150 PROTEIN INSJ"/>
    <property type="match status" value="1"/>
</dbReference>
<evidence type="ECO:0000259" key="2">
    <source>
        <dbReference type="Pfam" id="PF13518"/>
    </source>
</evidence>
<dbReference type="InterPro" id="IPR052057">
    <property type="entry name" value="IS150/IS1296_orfA-like"/>
</dbReference>
<dbReference type="InterPro" id="IPR055247">
    <property type="entry name" value="InsJ-like_HTH"/>
</dbReference>
<organism evidence="3 4">
    <name type="scientific">Collinsella acetigenes</name>
    <dbReference type="NCBI Taxonomy" id="2713419"/>
    <lineage>
        <taxon>Bacteria</taxon>
        <taxon>Bacillati</taxon>
        <taxon>Actinomycetota</taxon>
        <taxon>Coriobacteriia</taxon>
        <taxon>Coriobacteriales</taxon>
        <taxon>Coriobacteriaceae</taxon>
        <taxon>Collinsella</taxon>
    </lineage>
</organism>
<evidence type="ECO:0000313" key="4">
    <source>
        <dbReference type="Proteomes" id="UP000546970"/>
    </source>
</evidence>
<dbReference type="GO" id="GO:0043565">
    <property type="term" value="F:sequence-specific DNA binding"/>
    <property type="evidence" value="ECO:0007669"/>
    <property type="project" value="InterPro"/>
</dbReference>
<evidence type="ECO:0000313" key="3">
    <source>
        <dbReference type="EMBL" id="NMF54804.1"/>
    </source>
</evidence>
<dbReference type="PANTHER" id="PTHR33795">
    <property type="entry name" value="INSERTION ELEMENT IS150 PROTEIN INSJ"/>
    <property type="match status" value="1"/>
</dbReference>
<dbReference type="InterPro" id="IPR010921">
    <property type="entry name" value="Trp_repressor/repl_initiator"/>
</dbReference>
<gene>
    <name evidence="3" type="ORF">HF320_00405</name>
</gene>
<feature type="domain" description="Insertion element IS150 protein InsJ-like helix-turn-helix" evidence="2">
    <location>
        <begin position="72"/>
        <end position="124"/>
    </location>
</feature>
<evidence type="ECO:0000256" key="1">
    <source>
        <dbReference type="ARBA" id="ARBA00038232"/>
    </source>
</evidence>
<dbReference type="Gene3D" id="1.10.10.10">
    <property type="entry name" value="Winged helix-like DNA-binding domain superfamily/Winged helix DNA-binding domain"/>
    <property type="match status" value="1"/>
</dbReference>
<sequence length="127" mass="14041">MTDFMHGAKYDTKTRHRAAKILATGVGHRALATQLGIPEATARQWSRAYAVGGQSAVMNAGAKHRIYPFELKLSVVKDRLEKGLSVRDVMVKHGVPSESSVKTWCRQFREGGEAALVDKPRGRKPKQ</sequence>
<name>A0A7X9UA75_9ACTN</name>
<dbReference type="GeneID" id="98651727"/>
<accession>A0A7X9UA75</accession>
<comment type="similarity">
    <text evidence="1">Belongs to the IS150/IS1296 orfA family.</text>
</comment>